<comment type="function">
    <text evidence="6">Catalyzes the reversible hydration of carbon dioxide to form bicarbonate.</text>
</comment>
<evidence type="ECO:0000313" key="8">
    <source>
        <dbReference type="EMBL" id="MFF5289397.1"/>
    </source>
</evidence>
<evidence type="ECO:0000256" key="4">
    <source>
        <dbReference type="ARBA" id="ARBA00022723"/>
    </source>
</evidence>
<comment type="catalytic activity">
    <reaction evidence="7">
        <text>hydrogencarbonate + H(+) = CO2 + H2O</text>
        <dbReference type="Rhea" id="RHEA:10748"/>
        <dbReference type="ChEBI" id="CHEBI:15377"/>
        <dbReference type="ChEBI" id="CHEBI:15378"/>
        <dbReference type="ChEBI" id="CHEBI:16526"/>
        <dbReference type="ChEBI" id="CHEBI:17544"/>
        <dbReference type="EC" id="4.2.1.1"/>
    </reaction>
</comment>
<dbReference type="SUPFAM" id="SSF53056">
    <property type="entry name" value="beta-carbonic anhydrase, cab"/>
    <property type="match status" value="1"/>
</dbReference>
<dbReference type="InterPro" id="IPR001765">
    <property type="entry name" value="Carbonic_anhydrase"/>
</dbReference>
<evidence type="ECO:0000256" key="1">
    <source>
        <dbReference type="ARBA" id="ARBA00001947"/>
    </source>
</evidence>
<comment type="cofactor">
    <cofactor evidence="1">
        <name>Zn(2+)</name>
        <dbReference type="ChEBI" id="CHEBI:29105"/>
    </cofactor>
</comment>
<protein>
    <recommendedName>
        <fullName evidence="3">carbonic anhydrase</fullName>
        <ecNumber evidence="3">4.2.1.1</ecNumber>
    </recommendedName>
</protein>
<evidence type="ECO:0000256" key="3">
    <source>
        <dbReference type="ARBA" id="ARBA00012925"/>
    </source>
</evidence>
<dbReference type="EC" id="4.2.1.1" evidence="3"/>
<dbReference type="Proteomes" id="UP001602245">
    <property type="component" value="Unassembled WGS sequence"/>
</dbReference>
<reference evidence="8 9" key="1">
    <citation type="submission" date="2024-10" db="EMBL/GenBank/DDBJ databases">
        <title>The Natural Products Discovery Center: Release of the First 8490 Sequenced Strains for Exploring Actinobacteria Biosynthetic Diversity.</title>
        <authorList>
            <person name="Kalkreuter E."/>
            <person name="Kautsar S.A."/>
            <person name="Yang D."/>
            <person name="Bader C.D."/>
            <person name="Teijaro C.N."/>
            <person name="Fluegel L."/>
            <person name="Davis C.M."/>
            <person name="Simpson J.R."/>
            <person name="Lauterbach L."/>
            <person name="Steele A.D."/>
            <person name="Gui C."/>
            <person name="Meng S."/>
            <person name="Li G."/>
            <person name="Viehrig K."/>
            <person name="Ye F."/>
            <person name="Su P."/>
            <person name="Kiefer A.F."/>
            <person name="Nichols A."/>
            <person name="Cepeda A.J."/>
            <person name="Yan W."/>
            <person name="Fan B."/>
            <person name="Jiang Y."/>
            <person name="Adhikari A."/>
            <person name="Zheng C.-J."/>
            <person name="Schuster L."/>
            <person name="Cowan T.M."/>
            <person name="Smanski M.J."/>
            <person name="Chevrette M.G."/>
            <person name="De Carvalho L.P.S."/>
            <person name="Shen B."/>
        </authorList>
    </citation>
    <scope>NUCLEOTIDE SEQUENCE [LARGE SCALE GENOMIC DNA]</scope>
    <source>
        <strain evidence="8 9">NPDC000087</strain>
    </source>
</reference>
<sequence>MTPLLERNEQFARTYTPVPLALPAAQVIVVTCLDHRVDPAVTLGLKLGDAPVLRNAGGRVTQPIIEEIAYLAFLAQRMSGGQLPVDSRFEVAVIHHTQCGTGFLADPGFRRQASEATGVEEAALAASVVGDPRTTVSADVQRLLASPLLPPGMGVSGHVYDTETGRVATVVDTRYP</sequence>
<comment type="caution">
    <text evidence="8">The sequence shown here is derived from an EMBL/GenBank/DDBJ whole genome shotgun (WGS) entry which is preliminary data.</text>
</comment>
<evidence type="ECO:0000256" key="6">
    <source>
        <dbReference type="ARBA" id="ARBA00024993"/>
    </source>
</evidence>
<evidence type="ECO:0000256" key="5">
    <source>
        <dbReference type="ARBA" id="ARBA00022833"/>
    </source>
</evidence>
<dbReference type="SMART" id="SM00947">
    <property type="entry name" value="Pro_CA"/>
    <property type="match status" value="1"/>
</dbReference>
<comment type="similarity">
    <text evidence="2">Belongs to the beta-class carbonic anhydrase family.</text>
</comment>
<dbReference type="Gene3D" id="3.40.1050.10">
    <property type="entry name" value="Carbonic anhydrase"/>
    <property type="match status" value="1"/>
</dbReference>
<evidence type="ECO:0000313" key="9">
    <source>
        <dbReference type="Proteomes" id="UP001602245"/>
    </source>
</evidence>
<keyword evidence="5" id="KW-0862">Zinc</keyword>
<proteinExistence type="inferred from homology"/>
<keyword evidence="9" id="KW-1185">Reference proteome</keyword>
<dbReference type="PANTHER" id="PTHR43175">
    <property type="entry name" value="CARBONIC ANHYDRASE"/>
    <property type="match status" value="1"/>
</dbReference>
<evidence type="ECO:0000256" key="2">
    <source>
        <dbReference type="ARBA" id="ARBA00006217"/>
    </source>
</evidence>
<keyword evidence="4" id="KW-0479">Metal-binding</keyword>
<name>A0ABW6WBQ9_9ACTN</name>
<evidence type="ECO:0000256" key="7">
    <source>
        <dbReference type="ARBA" id="ARBA00048348"/>
    </source>
</evidence>
<dbReference type="PANTHER" id="PTHR43175:SF3">
    <property type="entry name" value="CARBON DISULFIDE HYDROLASE"/>
    <property type="match status" value="1"/>
</dbReference>
<dbReference type="EMBL" id="JBIAZU010000001">
    <property type="protein sequence ID" value="MFF5289397.1"/>
    <property type="molecule type" value="Genomic_DNA"/>
</dbReference>
<dbReference type="InterPro" id="IPR036874">
    <property type="entry name" value="Carbonic_anhydrase_sf"/>
</dbReference>
<accession>A0ABW6WBQ9</accession>
<dbReference type="RefSeq" id="WP_020509732.1">
    <property type="nucleotide sequence ID" value="NZ_JBIAZU010000001.1"/>
</dbReference>
<gene>
    <name evidence="8" type="ORF">ACFY35_08160</name>
</gene>
<organism evidence="8 9">
    <name type="scientific">Paractinoplanes globisporus</name>
    <dbReference type="NCBI Taxonomy" id="113565"/>
    <lineage>
        <taxon>Bacteria</taxon>
        <taxon>Bacillati</taxon>
        <taxon>Actinomycetota</taxon>
        <taxon>Actinomycetes</taxon>
        <taxon>Micromonosporales</taxon>
        <taxon>Micromonosporaceae</taxon>
        <taxon>Paractinoplanes</taxon>
    </lineage>
</organism>